<keyword evidence="20" id="KW-1133">Transmembrane helix</keyword>
<evidence type="ECO:0000256" key="13">
    <source>
        <dbReference type="ARBA" id="ARBA00022840"/>
    </source>
</evidence>
<feature type="transmembrane region" description="Helical" evidence="20">
    <location>
        <begin position="133"/>
        <end position="151"/>
    </location>
</feature>
<sequence length="402" mass="44772">MTIVTGSGVYTDRYSSLYHKFCMLRLPALPQPSLRWTVLCAEWTLLAMITVLELLNNNSLAAVPMMAALLGFTGIFWALSFYFPLEAPAWKKKLYIAAELMLAFAAMWIGIGYDTLIYLILIKSCLFLGRGEVILTVVITAVFYLLTTWRQQFADDSETLNIGFDMLNASIYHLGISTFVILLGFVIVAERRSRARAEELAEELEGLAANLERARIARDIHDSLGHTLTALDVKLEVAQELYCRDPDRARQAVHTAKQLSGQCLQDVRLAVQAMRRPPLHLDAALEGLAEQVRQNRALAVEVHIDLPQLPLQTSHQLYCIVQEGLTNIQRHARAARVSLRACHTPQSVTLELWDDGQGFDPQATHGGFGLRGMHERMQVLGGSLAIASAPGRGTRIRLSVPR</sequence>
<keyword evidence="12" id="KW-0418">Kinase</keyword>
<evidence type="ECO:0000256" key="17">
    <source>
        <dbReference type="ARBA" id="ARBA00024827"/>
    </source>
</evidence>
<feature type="domain" description="Histidine kinase" evidence="21">
    <location>
        <begin position="219"/>
        <end position="402"/>
    </location>
</feature>
<dbReference type="Pfam" id="PF07730">
    <property type="entry name" value="HisKA_3"/>
    <property type="match status" value="1"/>
</dbReference>
<keyword evidence="8" id="KW-0597">Phosphoprotein</keyword>
<evidence type="ECO:0000256" key="19">
    <source>
        <dbReference type="SAM" id="Coils"/>
    </source>
</evidence>
<dbReference type="KEGG" id="gvi:glr0347"/>
<evidence type="ECO:0000256" key="12">
    <source>
        <dbReference type="ARBA" id="ARBA00022777"/>
    </source>
</evidence>
<feature type="transmembrane region" description="Helical" evidence="20">
    <location>
        <begin position="62"/>
        <end position="83"/>
    </location>
</feature>
<evidence type="ECO:0000256" key="9">
    <source>
        <dbReference type="ARBA" id="ARBA00022679"/>
    </source>
</evidence>
<dbReference type="GO" id="GO:0046983">
    <property type="term" value="F:protein dimerization activity"/>
    <property type="evidence" value="ECO:0007669"/>
    <property type="project" value="InterPro"/>
</dbReference>
<gene>
    <name evidence="22" type="ordered locus">glr0347</name>
</gene>
<evidence type="ECO:0000256" key="15">
    <source>
        <dbReference type="ARBA" id="ARBA00023012"/>
    </source>
</evidence>
<protein>
    <recommendedName>
        <fullName evidence="5">Oxygen sensor histidine kinase NreB</fullName>
        <ecNumber evidence="4">2.7.13.3</ecNumber>
    </recommendedName>
    <alternativeName>
        <fullName evidence="18">Nitrogen regulation protein B</fullName>
    </alternativeName>
</protein>
<dbReference type="PANTHER" id="PTHR24421">
    <property type="entry name" value="NITRATE/NITRITE SENSOR PROTEIN NARX-RELATED"/>
    <property type="match status" value="1"/>
</dbReference>
<dbReference type="GO" id="GO:0000155">
    <property type="term" value="F:phosphorelay sensor kinase activity"/>
    <property type="evidence" value="ECO:0007669"/>
    <property type="project" value="InterPro"/>
</dbReference>
<keyword evidence="20" id="KW-0472">Membrane</keyword>
<dbReference type="Gene3D" id="3.30.565.10">
    <property type="entry name" value="Histidine kinase-like ATPase, C-terminal domain"/>
    <property type="match status" value="1"/>
</dbReference>
<keyword evidence="15" id="KW-0902">Two-component regulatory system</keyword>
<dbReference type="GO" id="GO:0004672">
    <property type="term" value="F:protein kinase activity"/>
    <property type="evidence" value="ECO:0000318"/>
    <property type="project" value="GO_Central"/>
</dbReference>
<evidence type="ECO:0000313" key="23">
    <source>
        <dbReference type="Proteomes" id="UP000000557"/>
    </source>
</evidence>
<dbReference type="AlphaFoldDB" id="Q7NNR3"/>
<evidence type="ECO:0000256" key="5">
    <source>
        <dbReference type="ARBA" id="ARBA00017322"/>
    </source>
</evidence>
<dbReference type="PANTHER" id="PTHR24421:SF10">
    <property type="entry name" value="NITRATE_NITRITE SENSOR PROTEIN NARQ"/>
    <property type="match status" value="1"/>
</dbReference>
<dbReference type="Proteomes" id="UP000000557">
    <property type="component" value="Chromosome"/>
</dbReference>
<evidence type="ECO:0000256" key="2">
    <source>
        <dbReference type="ARBA" id="ARBA00001966"/>
    </source>
</evidence>
<evidence type="ECO:0000256" key="18">
    <source>
        <dbReference type="ARBA" id="ARBA00030800"/>
    </source>
</evidence>
<dbReference type="InterPro" id="IPR005467">
    <property type="entry name" value="His_kinase_dom"/>
</dbReference>
<dbReference type="GO" id="GO:0005886">
    <property type="term" value="C:plasma membrane"/>
    <property type="evidence" value="ECO:0000318"/>
    <property type="project" value="GO_Central"/>
</dbReference>
<comment type="subcellular location">
    <subcellularLocation>
        <location evidence="3">Cytoplasm</location>
    </subcellularLocation>
</comment>
<dbReference type="InterPro" id="IPR004358">
    <property type="entry name" value="Sig_transdc_His_kin-like_C"/>
</dbReference>
<feature type="transmembrane region" description="Helical" evidence="20">
    <location>
        <begin position="33"/>
        <end position="55"/>
    </location>
</feature>
<dbReference type="GO" id="GO:0046872">
    <property type="term" value="F:metal ion binding"/>
    <property type="evidence" value="ECO:0007669"/>
    <property type="project" value="UniProtKB-KW"/>
</dbReference>
<name>Q7NNR3_GLOVI</name>
<dbReference type="PROSITE" id="PS50109">
    <property type="entry name" value="HIS_KIN"/>
    <property type="match status" value="1"/>
</dbReference>
<evidence type="ECO:0000259" key="21">
    <source>
        <dbReference type="PROSITE" id="PS50109"/>
    </source>
</evidence>
<comment type="function">
    <text evidence="17">Member of the two-component regulatory system NreB/NreC involved in the control of dissimilatory nitrate/nitrite reduction in response to oxygen. NreB functions as a direct oxygen sensor histidine kinase which is autophosphorylated, in the absence of oxygen, probably at the conserved histidine residue, and transfers its phosphate group probably to a conserved aspartate residue of NreC. NreB/NreC activates the expression of the nitrate (narGHJI) and nitrite (nir) reductase operons, as well as the putative nitrate transporter gene narT.</text>
</comment>
<dbReference type="HOGENOM" id="CLU_000445_20_15_3"/>
<keyword evidence="7" id="KW-0963">Cytoplasm</keyword>
<dbReference type="EnsemblBacteria" id="BAC88288">
    <property type="protein sequence ID" value="BAC88288"/>
    <property type="gene ID" value="BAC88288"/>
</dbReference>
<dbReference type="PRINTS" id="PR00344">
    <property type="entry name" value="BCTRLSENSOR"/>
</dbReference>
<dbReference type="GO" id="GO:0005524">
    <property type="term" value="F:ATP binding"/>
    <property type="evidence" value="ECO:0007669"/>
    <property type="project" value="UniProtKB-KW"/>
</dbReference>
<dbReference type="GO" id="GO:0051539">
    <property type="term" value="F:4 iron, 4 sulfur cluster binding"/>
    <property type="evidence" value="ECO:0007669"/>
    <property type="project" value="UniProtKB-KW"/>
</dbReference>
<dbReference type="Pfam" id="PF02518">
    <property type="entry name" value="HATPase_c"/>
    <property type="match status" value="1"/>
</dbReference>
<dbReference type="PATRIC" id="fig|251221.4.peg.353"/>
<feature type="coiled-coil region" evidence="19">
    <location>
        <begin position="187"/>
        <end position="217"/>
    </location>
</feature>
<dbReference type="eggNOG" id="COG4585">
    <property type="taxonomic scope" value="Bacteria"/>
</dbReference>
<keyword evidence="20" id="KW-0812">Transmembrane</keyword>
<evidence type="ECO:0000256" key="1">
    <source>
        <dbReference type="ARBA" id="ARBA00000085"/>
    </source>
</evidence>
<dbReference type="Gene3D" id="1.20.5.1930">
    <property type="match status" value="1"/>
</dbReference>
<dbReference type="InterPro" id="IPR011712">
    <property type="entry name" value="Sig_transdc_His_kin_sub3_dim/P"/>
</dbReference>
<feature type="transmembrane region" description="Helical" evidence="20">
    <location>
        <begin position="95"/>
        <end position="121"/>
    </location>
</feature>
<comment type="catalytic activity">
    <reaction evidence="1">
        <text>ATP + protein L-histidine = ADP + protein N-phospho-L-histidine.</text>
        <dbReference type="EC" id="2.7.13.3"/>
    </reaction>
</comment>
<keyword evidence="14" id="KW-0408">Iron</keyword>
<dbReference type="InterPro" id="IPR003594">
    <property type="entry name" value="HATPase_dom"/>
</dbReference>
<keyword evidence="23" id="KW-1185">Reference proteome</keyword>
<accession>Q7NNR3</accession>
<dbReference type="InterPro" id="IPR050482">
    <property type="entry name" value="Sensor_HK_TwoCompSys"/>
</dbReference>
<keyword evidence="16" id="KW-0411">Iron-sulfur</keyword>
<dbReference type="OrthoDB" id="199946at2"/>
<keyword evidence="9" id="KW-0808">Transferase</keyword>
<keyword evidence="11" id="KW-0547">Nucleotide-binding</keyword>
<evidence type="ECO:0000256" key="10">
    <source>
        <dbReference type="ARBA" id="ARBA00022723"/>
    </source>
</evidence>
<dbReference type="InParanoid" id="Q7NNR3"/>
<dbReference type="SMART" id="SM00387">
    <property type="entry name" value="HATPase_c"/>
    <property type="match status" value="1"/>
</dbReference>
<dbReference type="CDD" id="cd16917">
    <property type="entry name" value="HATPase_UhpB-NarQ-NarX-like"/>
    <property type="match status" value="1"/>
</dbReference>
<keyword evidence="13" id="KW-0067">ATP-binding</keyword>
<dbReference type="FunCoup" id="Q7NNR3">
    <property type="interactions" value="1"/>
</dbReference>
<evidence type="ECO:0000256" key="20">
    <source>
        <dbReference type="SAM" id="Phobius"/>
    </source>
</evidence>
<feature type="transmembrane region" description="Helical" evidence="20">
    <location>
        <begin position="171"/>
        <end position="189"/>
    </location>
</feature>
<keyword evidence="10" id="KW-0479">Metal-binding</keyword>
<evidence type="ECO:0000256" key="14">
    <source>
        <dbReference type="ARBA" id="ARBA00023004"/>
    </source>
</evidence>
<organism evidence="22 23">
    <name type="scientific">Gloeobacter violaceus (strain ATCC 29082 / PCC 7421)</name>
    <dbReference type="NCBI Taxonomy" id="251221"/>
    <lineage>
        <taxon>Bacteria</taxon>
        <taxon>Bacillati</taxon>
        <taxon>Cyanobacteriota</taxon>
        <taxon>Cyanophyceae</taxon>
        <taxon>Gloeobacterales</taxon>
        <taxon>Gloeobacteraceae</taxon>
        <taxon>Gloeobacter</taxon>
    </lineage>
</organism>
<keyword evidence="19" id="KW-0175">Coiled coil</keyword>
<evidence type="ECO:0000256" key="16">
    <source>
        <dbReference type="ARBA" id="ARBA00023014"/>
    </source>
</evidence>
<evidence type="ECO:0000313" key="22">
    <source>
        <dbReference type="EMBL" id="BAC88288.1"/>
    </source>
</evidence>
<dbReference type="PhylomeDB" id="Q7NNR3"/>
<reference evidence="22 23" key="2">
    <citation type="journal article" date="2003" name="DNA Res.">
        <title>Complete genome structure of Gloeobacter violaceus PCC 7421, a cyanobacterium that lacks thylakoids (supplement).</title>
        <authorList>
            <person name="Nakamura Y."/>
            <person name="Kaneko T."/>
            <person name="Sato S."/>
            <person name="Mimuro M."/>
            <person name="Miyashita H."/>
            <person name="Tsuchiya T."/>
            <person name="Sasamoto S."/>
            <person name="Watanabe A."/>
            <person name="Kawashima K."/>
            <person name="Kishida Y."/>
            <person name="Kiyokawa C."/>
            <person name="Kohara M."/>
            <person name="Matsumoto M."/>
            <person name="Matsuno A."/>
            <person name="Nakazaki N."/>
            <person name="Shimpo S."/>
            <person name="Takeuchi C."/>
            <person name="Yamada M."/>
            <person name="Tabata S."/>
        </authorList>
    </citation>
    <scope>NUCLEOTIDE SEQUENCE [LARGE SCALE GENOMIC DNA]</scope>
    <source>
        <strain evidence="23">ATCC 29082 / PCC 7421</strain>
    </source>
</reference>
<dbReference type="EMBL" id="BA000045">
    <property type="protein sequence ID" value="BAC88288.1"/>
    <property type="molecule type" value="Genomic_DNA"/>
</dbReference>
<dbReference type="GO" id="GO:0005737">
    <property type="term" value="C:cytoplasm"/>
    <property type="evidence" value="ECO:0007669"/>
    <property type="project" value="UniProtKB-SubCell"/>
</dbReference>
<dbReference type="InterPro" id="IPR036890">
    <property type="entry name" value="HATPase_C_sf"/>
</dbReference>
<keyword evidence="6" id="KW-0004">4Fe-4S</keyword>
<reference evidence="22 23" key="1">
    <citation type="journal article" date="2003" name="DNA Res.">
        <title>Complete genome structure of Gloeobacter violaceus PCC 7421, a cyanobacterium that lacks thylakoids.</title>
        <authorList>
            <person name="Nakamura Y."/>
            <person name="Kaneko T."/>
            <person name="Sato S."/>
            <person name="Mimuro M."/>
            <person name="Miyashita H."/>
            <person name="Tsuchiya T."/>
            <person name="Sasamoto S."/>
            <person name="Watanabe A."/>
            <person name="Kawashima K."/>
            <person name="Kishida Y."/>
            <person name="Kiyokawa C."/>
            <person name="Kohara M."/>
            <person name="Matsumoto M."/>
            <person name="Matsuno A."/>
            <person name="Nakazaki N."/>
            <person name="Shimpo S."/>
            <person name="Takeuchi C."/>
            <person name="Yamada M."/>
            <person name="Tabata S."/>
        </authorList>
    </citation>
    <scope>NUCLEOTIDE SEQUENCE [LARGE SCALE GENOMIC DNA]</scope>
    <source>
        <strain evidence="23">ATCC 29082 / PCC 7421</strain>
    </source>
</reference>
<dbReference type="STRING" id="251221.gene:10757819"/>
<proteinExistence type="predicted"/>
<evidence type="ECO:0000256" key="8">
    <source>
        <dbReference type="ARBA" id="ARBA00022553"/>
    </source>
</evidence>
<evidence type="ECO:0000256" key="7">
    <source>
        <dbReference type="ARBA" id="ARBA00022490"/>
    </source>
</evidence>
<evidence type="ECO:0000256" key="4">
    <source>
        <dbReference type="ARBA" id="ARBA00012438"/>
    </source>
</evidence>
<evidence type="ECO:0000256" key="6">
    <source>
        <dbReference type="ARBA" id="ARBA00022485"/>
    </source>
</evidence>
<dbReference type="EC" id="2.7.13.3" evidence="4"/>
<comment type="cofactor">
    <cofactor evidence="2">
        <name>[4Fe-4S] cluster</name>
        <dbReference type="ChEBI" id="CHEBI:49883"/>
    </cofactor>
</comment>
<evidence type="ECO:0000256" key="11">
    <source>
        <dbReference type="ARBA" id="ARBA00022741"/>
    </source>
</evidence>
<evidence type="ECO:0000256" key="3">
    <source>
        <dbReference type="ARBA" id="ARBA00004496"/>
    </source>
</evidence>
<dbReference type="SUPFAM" id="SSF55874">
    <property type="entry name" value="ATPase domain of HSP90 chaperone/DNA topoisomerase II/histidine kinase"/>
    <property type="match status" value="1"/>
</dbReference>